<dbReference type="Proteomes" id="UP000799424">
    <property type="component" value="Unassembled WGS sequence"/>
</dbReference>
<reference evidence="1" key="1">
    <citation type="journal article" date="2020" name="Stud. Mycol.">
        <title>101 Dothideomycetes genomes: a test case for predicting lifestyles and emergence of pathogens.</title>
        <authorList>
            <person name="Haridas S."/>
            <person name="Albert R."/>
            <person name="Binder M."/>
            <person name="Bloem J."/>
            <person name="Labutti K."/>
            <person name="Salamov A."/>
            <person name="Andreopoulos B."/>
            <person name="Baker S."/>
            <person name="Barry K."/>
            <person name="Bills G."/>
            <person name="Bluhm B."/>
            <person name="Cannon C."/>
            <person name="Castanera R."/>
            <person name="Culley D."/>
            <person name="Daum C."/>
            <person name="Ezra D."/>
            <person name="Gonzalez J."/>
            <person name="Henrissat B."/>
            <person name="Kuo A."/>
            <person name="Liang C."/>
            <person name="Lipzen A."/>
            <person name="Lutzoni F."/>
            <person name="Magnuson J."/>
            <person name="Mondo S."/>
            <person name="Nolan M."/>
            <person name="Ohm R."/>
            <person name="Pangilinan J."/>
            <person name="Park H.-J."/>
            <person name="Ramirez L."/>
            <person name="Alfaro M."/>
            <person name="Sun H."/>
            <person name="Tritt A."/>
            <person name="Yoshinaga Y."/>
            <person name="Zwiers L.-H."/>
            <person name="Turgeon B."/>
            <person name="Goodwin S."/>
            <person name="Spatafora J."/>
            <person name="Crous P."/>
            <person name="Grigoriev I."/>
        </authorList>
    </citation>
    <scope>NUCLEOTIDE SEQUENCE</scope>
    <source>
        <strain evidence="1">CBS 113818</strain>
    </source>
</reference>
<proteinExistence type="predicted"/>
<protein>
    <submittedName>
        <fullName evidence="1">Uncharacterized protein</fullName>
    </submittedName>
</protein>
<organism evidence="1 2">
    <name type="scientific">Ophiobolus disseminans</name>
    <dbReference type="NCBI Taxonomy" id="1469910"/>
    <lineage>
        <taxon>Eukaryota</taxon>
        <taxon>Fungi</taxon>
        <taxon>Dikarya</taxon>
        <taxon>Ascomycota</taxon>
        <taxon>Pezizomycotina</taxon>
        <taxon>Dothideomycetes</taxon>
        <taxon>Pleosporomycetidae</taxon>
        <taxon>Pleosporales</taxon>
        <taxon>Pleosporineae</taxon>
        <taxon>Phaeosphaeriaceae</taxon>
        <taxon>Ophiobolus</taxon>
    </lineage>
</organism>
<feature type="non-terminal residue" evidence="1">
    <location>
        <position position="54"/>
    </location>
</feature>
<dbReference type="OrthoDB" id="5986190at2759"/>
<name>A0A6A6ZAQ6_9PLEO</name>
<dbReference type="AlphaFoldDB" id="A0A6A6ZAQ6"/>
<dbReference type="InterPro" id="IPR011990">
    <property type="entry name" value="TPR-like_helical_dom_sf"/>
</dbReference>
<dbReference type="EMBL" id="MU006257">
    <property type="protein sequence ID" value="KAF2818191.1"/>
    <property type="molecule type" value="Genomic_DNA"/>
</dbReference>
<dbReference type="Gene3D" id="1.25.40.10">
    <property type="entry name" value="Tetratricopeptide repeat domain"/>
    <property type="match status" value="1"/>
</dbReference>
<dbReference type="Pfam" id="PF13424">
    <property type="entry name" value="TPR_12"/>
    <property type="match status" value="1"/>
</dbReference>
<evidence type="ECO:0000313" key="2">
    <source>
        <dbReference type="Proteomes" id="UP000799424"/>
    </source>
</evidence>
<feature type="non-terminal residue" evidence="1">
    <location>
        <position position="1"/>
    </location>
</feature>
<sequence length="54" mass="5965">EAEQLVLQLMETSLRVLGGEPPDTLTSMSNLAVTYSMQGKQDKAKPLKKQVMET</sequence>
<accession>A0A6A6ZAQ6</accession>
<gene>
    <name evidence="1" type="ORF">CC86DRAFT_245966</name>
</gene>
<keyword evidence="2" id="KW-1185">Reference proteome</keyword>
<evidence type="ECO:0000313" key="1">
    <source>
        <dbReference type="EMBL" id="KAF2818191.1"/>
    </source>
</evidence>